<comment type="subcellular location">
    <subcellularLocation>
        <location evidence="1">Cell membrane</location>
        <topology evidence="1">Multi-pass membrane protein</topology>
    </subcellularLocation>
</comment>
<dbReference type="EMBL" id="UFQS01001513">
    <property type="protein sequence ID" value="SSX11320.1"/>
    <property type="molecule type" value="Genomic_DNA"/>
</dbReference>
<sequence>MIEVSLLIILGNFTNYLLKMYYKTIYTVKVVDLQEKNSIYECTSQYFLERAFSDVEVNVMYNRNPQPTLSVDHIVPLINSSLDQEYPAKIRINDAYGFGMLYIVENIVTLINYLENTTLDRNDTAFHLASANHVVLVTSRCSEFVFYDVISKGHNENVNGLIKWIHLDEFDVKSIESLFTYITRNFRGYPIRFTLFNRYATMISETNLTNLHLPGGFSGIDGIVLSYIVQKFNLNPIFYVDKQANYGSFNKKLGKFDGTLGDIVYNQSDVAINGRFIKDYGEGTEDVVEFLSSVFFDRICIVTPKAQEIPKWKAPLLIFSVHAWLGLFAIQLGSSFFWFILKKWESSRNTLFTASLTSSMSTTAFERDINTMEQLDRSHLQIWTGSRSLADLFGDSDTPVIESLKKKIKIRETLHSNIWITAHHRNVCSIERETDAEFIIGTKFMRDDGYPLLHVMQNCPRSYYIGYMVRKGWPFAGDFSRLITKFKEAGLTHKWYYDIQNAIVSQINVKNRFEKEGPEQFTLRHLIFSFYLLFIGLSFSVIVLCFEILFFKKKRKFK</sequence>
<keyword evidence="2" id="KW-1003">Cell membrane</keyword>
<evidence type="ECO:0000256" key="5">
    <source>
        <dbReference type="ARBA" id="ARBA00023136"/>
    </source>
</evidence>
<evidence type="ECO:0000313" key="9">
    <source>
        <dbReference type="EMBL" id="SSX11320.1"/>
    </source>
</evidence>
<evidence type="ECO:0000256" key="6">
    <source>
        <dbReference type="ARBA" id="ARBA00023170"/>
    </source>
</evidence>
<evidence type="ECO:0000256" key="3">
    <source>
        <dbReference type="ARBA" id="ARBA00022692"/>
    </source>
</evidence>
<keyword evidence="3 8" id="KW-0812">Transmembrane</keyword>
<keyword evidence="7" id="KW-0325">Glycoprotein</keyword>
<organism evidence="10">
    <name type="scientific">Culicoides sonorensis</name>
    <name type="common">Biting midge</name>
    <dbReference type="NCBI Taxonomy" id="179676"/>
    <lineage>
        <taxon>Eukaryota</taxon>
        <taxon>Metazoa</taxon>
        <taxon>Ecdysozoa</taxon>
        <taxon>Arthropoda</taxon>
        <taxon>Hexapoda</taxon>
        <taxon>Insecta</taxon>
        <taxon>Pterygota</taxon>
        <taxon>Neoptera</taxon>
        <taxon>Endopterygota</taxon>
        <taxon>Diptera</taxon>
        <taxon>Nematocera</taxon>
        <taxon>Chironomoidea</taxon>
        <taxon>Ceratopogonidae</taxon>
        <taxon>Ceratopogoninae</taxon>
        <taxon>Culicoides</taxon>
        <taxon>Monoculicoides</taxon>
    </lineage>
</organism>
<dbReference type="PANTHER" id="PTHR42643">
    <property type="entry name" value="IONOTROPIC RECEPTOR 20A-RELATED"/>
    <property type="match status" value="1"/>
</dbReference>
<reference evidence="9" key="1">
    <citation type="submission" date="2018-04" db="EMBL/GenBank/DDBJ databases">
        <authorList>
            <person name="Go L.Y."/>
            <person name="Mitchell J.A."/>
        </authorList>
    </citation>
    <scope>NUCLEOTIDE SEQUENCE</scope>
    <source>
        <tissue evidence="9">Whole organism</tissue>
    </source>
</reference>
<protein>
    <submittedName>
        <fullName evidence="10">CSON003021 protein</fullName>
    </submittedName>
</protein>
<dbReference type="Gene3D" id="3.40.190.10">
    <property type="entry name" value="Periplasmic binding protein-like II"/>
    <property type="match status" value="1"/>
</dbReference>
<dbReference type="OMA" id="IRINDAY"/>
<evidence type="ECO:0000256" key="7">
    <source>
        <dbReference type="ARBA" id="ARBA00023180"/>
    </source>
</evidence>
<keyword evidence="5 8" id="KW-0472">Membrane</keyword>
<dbReference type="SUPFAM" id="SSF53850">
    <property type="entry name" value="Periplasmic binding protein-like II"/>
    <property type="match status" value="1"/>
</dbReference>
<proteinExistence type="predicted"/>
<reference evidence="10" key="2">
    <citation type="submission" date="2018-07" db="EMBL/GenBank/DDBJ databases">
        <authorList>
            <person name="Quirk P.G."/>
            <person name="Krulwich T.A."/>
        </authorList>
    </citation>
    <scope>NUCLEOTIDE SEQUENCE</scope>
</reference>
<feature type="transmembrane region" description="Helical" evidence="8">
    <location>
        <begin position="528"/>
        <end position="551"/>
    </location>
</feature>
<dbReference type="VEuPathDB" id="VectorBase:CSON003021"/>
<evidence type="ECO:0000313" key="10">
    <source>
        <dbReference type="EMBL" id="SSX30888.1"/>
    </source>
</evidence>
<name>A0A336MYF5_CULSO</name>
<dbReference type="InterPro" id="IPR052192">
    <property type="entry name" value="Insect_Ionotropic_Sensory_Rcpt"/>
</dbReference>
<evidence type="ECO:0000256" key="2">
    <source>
        <dbReference type="ARBA" id="ARBA00022475"/>
    </source>
</evidence>
<accession>A0A336MYF5</accession>
<evidence type="ECO:0000256" key="8">
    <source>
        <dbReference type="SAM" id="Phobius"/>
    </source>
</evidence>
<dbReference type="GO" id="GO:0005886">
    <property type="term" value="C:plasma membrane"/>
    <property type="evidence" value="ECO:0007669"/>
    <property type="project" value="UniProtKB-SubCell"/>
</dbReference>
<gene>
    <name evidence="10" type="primary">CSON003021</name>
</gene>
<evidence type="ECO:0000256" key="4">
    <source>
        <dbReference type="ARBA" id="ARBA00022989"/>
    </source>
</evidence>
<dbReference type="PANTHER" id="PTHR42643:SF31">
    <property type="entry name" value="IONOTROPIC RECEPTOR 68B-RELATED"/>
    <property type="match status" value="1"/>
</dbReference>
<evidence type="ECO:0000256" key="1">
    <source>
        <dbReference type="ARBA" id="ARBA00004651"/>
    </source>
</evidence>
<keyword evidence="6" id="KW-0675">Receptor</keyword>
<dbReference type="EMBL" id="UFQT01001513">
    <property type="protein sequence ID" value="SSX30888.1"/>
    <property type="molecule type" value="Genomic_DNA"/>
</dbReference>
<keyword evidence="4 8" id="KW-1133">Transmembrane helix</keyword>
<dbReference type="AlphaFoldDB" id="A0A336MYF5"/>